<feature type="transmembrane region" description="Helical" evidence="9">
    <location>
        <begin position="71"/>
        <end position="91"/>
    </location>
</feature>
<dbReference type="InterPro" id="IPR036837">
    <property type="entry name" value="Cation_efflux_CTD_sf"/>
</dbReference>
<dbReference type="InterPro" id="IPR002524">
    <property type="entry name" value="Cation_efflux"/>
</dbReference>
<dbReference type="GO" id="GO:0010043">
    <property type="term" value="P:response to zinc ion"/>
    <property type="evidence" value="ECO:0007669"/>
    <property type="project" value="TreeGrafter"/>
</dbReference>
<feature type="transmembrane region" description="Helical" evidence="9">
    <location>
        <begin position="147"/>
        <end position="167"/>
    </location>
</feature>
<protein>
    <recommendedName>
        <fullName evidence="10">C2 domain-containing protein</fullName>
    </recommendedName>
</protein>
<evidence type="ECO:0000256" key="8">
    <source>
        <dbReference type="ARBA" id="ARBA00023136"/>
    </source>
</evidence>
<keyword evidence="8 9" id="KW-0472">Membrane</keyword>
<dbReference type="Gene3D" id="1.20.1510.10">
    <property type="entry name" value="Cation efflux protein transmembrane domain"/>
    <property type="match status" value="1"/>
</dbReference>
<dbReference type="CDD" id="cd00276">
    <property type="entry name" value="C2B_Synaptotagmin"/>
    <property type="match status" value="1"/>
</dbReference>
<comment type="subcellular location">
    <subcellularLocation>
        <location evidence="1">Membrane</location>
        <topology evidence="1">Multi-pass membrane protein</topology>
    </subcellularLocation>
</comment>
<dbReference type="SUPFAM" id="SSF49562">
    <property type="entry name" value="C2 domain (Calcium/lipid-binding domain, CaLB)"/>
    <property type="match status" value="2"/>
</dbReference>
<dbReference type="GO" id="GO:0005385">
    <property type="term" value="F:zinc ion transmembrane transporter activity"/>
    <property type="evidence" value="ECO:0007669"/>
    <property type="project" value="TreeGrafter"/>
</dbReference>
<keyword evidence="6 9" id="KW-1133">Transmembrane helix</keyword>
<feature type="domain" description="C2" evidence="10">
    <location>
        <begin position="579"/>
        <end position="712"/>
    </location>
</feature>
<dbReference type="InterPro" id="IPR035892">
    <property type="entry name" value="C2_domain_sf"/>
</dbReference>
<keyword evidence="4 9" id="KW-0812">Transmembrane</keyword>
<name>A0AAU9WYW2_9CNID</name>
<reference evidence="11 12" key="1">
    <citation type="submission" date="2022-05" db="EMBL/GenBank/DDBJ databases">
        <authorList>
            <consortium name="Genoscope - CEA"/>
            <person name="William W."/>
        </authorList>
    </citation>
    <scope>NUCLEOTIDE SEQUENCE [LARGE SCALE GENOMIC DNA]</scope>
</reference>
<dbReference type="InterPro" id="IPR027469">
    <property type="entry name" value="Cation_efflux_TMD_sf"/>
</dbReference>
<dbReference type="SUPFAM" id="SSF160240">
    <property type="entry name" value="Cation efflux protein cytoplasmic domain-like"/>
    <property type="match status" value="1"/>
</dbReference>
<dbReference type="InterPro" id="IPR058533">
    <property type="entry name" value="Cation_efflux_TM"/>
</dbReference>
<dbReference type="InterPro" id="IPR000008">
    <property type="entry name" value="C2_dom"/>
</dbReference>
<feature type="transmembrane region" description="Helical" evidence="9">
    <location>
        <begin position="354"/>
        <end position="374"/>
    </location>
</feature>
<dbReference type="PROSITE" id="PS50004">
    <property type="entry name" value="C2"/>
    <property type="match status" value="2"/>
</dbReference>
<feature type="domain" description="C2" evidence="10">
    <location>
        <begin position="444"/>
        <end position="564"/>
    </location>
</feature>
<sequence length="716" mass="80563">MRRNIMARNEYSKLTQGDEEIGCQFIKKEKDSHEHDARKRLIIACAFCTVFIICEVVGGALANSLAVMNDAIHQFFDLNSLLLSLAASWIAGWKPNDNKTFGYYRAEILGACAVITTMWLLTGVLAYESILRLIPGHSGHHSHINSNAMILTAALAFSANIIIIFLLNGHSHLGGHHHHETNMTVKAALLHTLGDVCHSFAVLVGAILIKINPSWEIADPIISLVGACVVLLSTCPVLRQSINILLEGVPSNIRIADVRKDLTNTDHVISIHKTHVWSITTGKTILSAHLVVDSRANANTVLKEATRKMCEKYQFYYTCLQIEIPQNINMSRGIYKMNEILQADSRQVHMALDLAAVIVVSVVLSLLICLYIALTIRFALRKASGRISDDDRRNSFLYHTAAWYPFGVADTKCIPIQPRTYDELRRSEEKLVDSGSMKIPPEKIAGKIKLSLQYDYMRSTLMATVHTVDLHELPSTLDANYYVTMKILPLNHRSFQTKAVKRDKSLDFLKETFEFRVTFEKLHAQSLKMTLCCFDRFSQHEPIGEQTIHLADLEARGLSLSREITLLRDIHAVPKASGVLGELMISLGYLRLTERLTIVVIRARNLPVNEDKGDPASYVEVSLIHEGRILKQKKTVVKEENRSPVFNETLTFHIPVGILHQTSFMLSVKSQTLKRTEDDLLGKIFLGPSSTGGEFDHWNEMRINNKPIARWHKLLD</sequence>
<dbReference type="Gene3D" id="2.60.40.150">
    <property type="entry name" value="C2 domain"/>
    <property type="match status" value="2"/>
</dbReference>
<feature type="transmembrane region" description="Helical" evidence="9">
    <location>
        <begin position="103"/>
        <end position="127"/>
    </location>
</feature>
<keyword evidence="3" id="KW-0813">Transport</keyword>
<evidence type="ECO:0000313" key="11">
    <source>
        <dbReference type="EMBL" id="CAH3131070.1"/>
    </source>
</evidence>
<dbReference type="GO" id="GO:0005886">
    <property type="term" value="C:plasma membrane"/>
    <property type="evidence" value="ECO:0007669"/>
    <property type="project" value="TreeGrafter"/>
</dbReference>
<evidence type="ECO:0000256" key="6">
    <source>
        <dbReference type="ARBA" id="ARBA00022989"/>
    </source>
</evidence>
<feature type="transmembrane region" description="Helical" evidence="9">
    <location>
        <begin position="41"/>
        <end position="65"/>
    </location>
</feature>
<feature type="transmembrane region" description="Helical" evidence="9">
    <location>
        <begin position="188"/>
        <end position="209"/>
    </location>
</feature>
<comment type="caution">
    <text evidence="11">The sequence shown here is derived from an EMBL/GenBank/DDBJ whole genome shotgun (WGS) entry which is preliminary data.</text>
</comment>
<keyword evidence="12" id="KW-1185">Reference proteome</keyword>
<evidence type="ECO:0000256" key="3">
    <source>
        <dbReference type="ARBA" id="ARBA00022448"/>
    </source>
</evidence>
<dbReference type="SUPFAM" id="SSF161111">
    <property type="entry name" value="Cation efflux protein transmembrane domain-like"/>
    <property type="match status" value="1"/>
</dbReference>
<dbReference type="PANTHER" id="PTHR11562:SF17">
    <property type="entry name" value="RE54080P-RELATED"/>
    <property type="match status" value="1"/>
</dbReference>
<dbReference type="InterPro" id="IPR027470">
    <property type="entry name" value="Cation_efflux_CTD"/>
</dbReference>
<dbReference type="Pfam" id="PF16916">
    <property type="entry name" value="ZT_dimer"/>
    <property type="match status" value="1"/>
</dbReference>
<keyword evidence="7" id="KW-0406">Ion transport</keyword>
<dbReference type="Proteomes" id="UP001159428">
    <property type="component" value="Unassembled WGS sequence"/>
</dbReference>
<organism evidence="11 12">
    <name type="scientific">Pocillopora meandrina</name>
    <dbReference type="NCBI Taxonomy" id="46732"/>
    <lineage>
        <taxon>Eukaryota</taxon>
        <taxon>Metazoa</taxon>
        <taxon>Cnidaria</taxon>
        <taxon>Anthozoa</taxon>
        <taxon>Hexacorallia</taxon>
        <taxon>Scleractinia</taxon>
        <taxon>Astrocoeniina</taxon>
        <taxon>Pocilloporidae</taxon>
        <taxon>Pocillopora</taxon>
    </lineage>
</organism>
<feature type="transmembrane region" description="Helical" evidence="9">
    <location>
        <begin position="221"/>
        <end position="238"/>
    </location>
</feature>
<evidence type="ECO:0000256" key="4">
    <source>
        <dbReference type="ARBA" id="ARBA00022692"/>
    </source>
</evidence>
<dbReference type="SMART" id="SM00239">
    <property type="entry name" value="C2"/>
    <property type="match status" value="2"/>
</dbReference>
<accession>A0AAU9WYW2</accession>
<dbReference type="Pfam" id="PF00168">
    <property type="entry name" value="C2"/>
    <property type="match status" value="2"/>
</dbReference>
<keyword evidence="5" id="KW-0864">Zinc transport</keyword>
<dbReference type="AlphaFoldDB" id="A0AAU9WYW2"/>
<evidence type="ECO:0000256" key="2">
    <source>
        <dbReference type="ARBA" id="ARBA00008873"/>
    </source>
</evidence>
<evidence type="ECO:0000256" key="9">
    <source>
        <dbReference type="SAM" id="Phobius"/>
    </source>
</evidence>
<evidence type="ECO:0000256" key="1">
    <source>
        <dbReference type="ARBA" id="ARBA00004141"/>
    </source>
</evidence>
<evidence type="ECO:0000256" key="7">
    <source>
        <dbReference type="ARBA" id="ARBA00023065"/>
    </source>
</evidence>
<keyword evidence="5" id="KW-0862">Zinc</keyword>
<comment type="similarity">
    <text evidence="2">Belongs to the cation diffusion facilitator (CDF) transporter (TC 2.A.4) family. SLC30A subfamily.</text>
</comment>
<dbReference type="PANTHER" id="PTHR11562">
    <property type="entry name" value="CATION EFFLUX PROTEIN/ ZINC TRANSPORTER"/>
    <property type="match status" value="1"/>
</dbReference>
<dbReference type="NCBIfam" id="TIGR01297">
    <property type="entry name" value="CDF"/>
    <property type="match status" value="1"/>
</dbReference>
<evidence type="ECO:0000313" key="12">
    <source>
        <dbReference type="Proteomes" id="UP001159428"/>
    </source>
</evidence>
<dbReference type="InterPro" id="IPR050681">
    <property type="entry name" value="CDF/SLC30A"/>
</dbReference>
<proteinExistence type="inferred from homology"/>
<gene>
    <name evidence="11" type="ORF">PMEA_00014119</name>
</gene>
<evidence type="ECO:0000256" key="5">
    <source>
        <dbReference type="ARBA" id="ARBA00022906"/>
    </source>
</evidence>
<dbReference type="EMBL" id="CALNXJ010000025">
    <property type="protein sequence ID" value="CAH3131070.1"/>
    <property type="molecule type" value="Genomic_DNA"/>
</dbReference>
<evidence type="ECO:0000259" key="10">
    <source>
        <dbReference type="PROSITE" id="PS50004"/>
    </source>
</evidence>
<dbReference type="Pfam" id="PF01545">
    <property type="entry name" value="Cation_efflux"/>
    <property type="match status" value="1"/>
</dbReference>